<dbReference type="InterPro" id="IPR027417">
    <property type="entry name" value="P-loop_NTPase"/>
</dbReference>
<dbReference type="InterPro" id="IPR001867">
    <property type="entry name" value="OmpR/PhoB-type_DNA-bd"/>
</dbReference>
<dbReference type="InterPro" id="IPR011990">
    <property type="entry name" value="TPR-like_helical_dom_sf"/>
</dbReference>
<evidence type="ECO:0000256" key="6">
    <source>
        <dbReference type="ARBA" id="ARBA00023163"/>
    </source>
</evidence>
<dbReference type="Gene3D" id="1.10.260.40">
    <property type="entry name" value="lambda repressor-like DNA-binding domains"/>
    <property type="match status" value="1"/>
</dbReference>
<dbReference type="SMART" id="SM00862">
    <property type="entry name" value="Trans_reg_C"/>
    <property type="match status" value="1"/>
</dbReference>
<dbReference type="InterPro" id="IPR005158">
    <property type="entry name" value="BTAD"/>
</dbReference>
<keyword evidence="5 7" id="KW-0238">DNA-binding</keyword>
<reference evidence="11" key="1">
    <citation type="submission" date="2024-05" db="EMBL/GenBank/DDBJ databases">
        <title>30 novel species of actinomycetes from the DSMZ collection.</title>
        <authorList>
            <person name="Nouioui I."/>
        </authorList>
    </citation>
    <scope>NUCLEOTIDE SEQUENCE</scope>
    <source>
        <strain evidence="11">DSM 41529</strain>
    </source>
</reference>
<dbReference type="SUPFAM" id="SSF46894">
    <property type="entry name" value="C-terminal effector domain of the bipartite response regulators"/>
    <property type="match status" value="1"/>
</dbReference>
<evidence type="ECO:0000256" key="1">
    <source>
        <dbReference type="ARBA" id="ARBA00005820"/>
    </source>
</evidence>
<comment type="caution">
    <text evidence="11">The sequence shown here is derived from an EMBL/GenBank/DDBJ whole genome shotgun (WGS) entry which is preliminary data.</text>
</comment>
<dbReference type="SUPFAM" id="SSF52540">
    <property type="entry name" value="P-loop containing nucleoside triphosphate hydrolases"/>
    <property type="match status" value="1"/>
</dbReference>
<accession>A0ABU2XR99</accession>
<keyword evidence="4" id="KW-0805">Transcription regulation</keyword>
<dbReference type="Gene3D" id="1.10.8.430">
    <property type="entry name" value="Helical domain of apoptotic protease-activating factors"/>
    <property type="match status" value="1"/>
</dbReference>
<feature type="DNA-binding region" description="OmpR/PhoB-type" evidence="7">
    <location>
        <begin position="211"/>
        <end position="318"/>
    </location>
</feature>
<feature type="region of interest" description="Disordered" evidence="8">
    <location>
        <begin position="1"/>
        <end position="21"/>
    </location>
</feature>
<evidence type="ECO:0000256" key="5">
    <source>
        <dbReference type="ARBA" id="ARBA00023125"/>
    </source>
</evidence>
<keyword evidence="3" id="KW-0902">Two-component regulatory system</keyword>
<dbReference type="EMBL" id="JAVRFD010000019">
    <property type="protein sequence ID" value="MDT0547348.1"/>
    <property type="molecule type" value="Genomic_DNA"/>
</dbReference>
<dbReference type="PROSITE" id="PS50943">
    <property type="entry name" value="HTH_CROC1"/>
    <property type="match status" value="1"/>
</dbReference>
<protein>
    <submittedName>
        <fullName evidence="11">BTAD domain-containing putative transcriptional regulator</fullName>
    </submittedName>
</protein>
<evidence type="ECO:0000256" key="3">
    <source>
        <dbReference type="ARBA" id="ARBA00023012"/>
    </source>
</evidence>
<name>A0ABU2XR99_9ACTN</name>
<proteinExistence type="inferred from homology"/>
<dbReference type="Pfam" id="PF13560">
    <property type="entry name" value="HTH_31"/>
    <property type="match status" value="1"/>
</dbReference>
<dbReference type="SMART" id="SM00530">
    <property type="entry name" value="HTH_XRE"/>
    <property type="match status" value="1"/>
</dbReference>
<dbReference type="SUPFAM" id="SSF48452">
    <property type="entry name" value="TPR-like"/>
    <property type="match status" value="1"/>
</dbReference>
<organism evidence="11 12">
    <name type="scientific">Streptomyces lonegramiae</name>
    <dbReference type="NCBI Taxonomy" id="3075524"/>
    <lineage>
        <taxon>Bacteria</taxon>
        <taxon>Bacillati</taxon>
        <taxon>Actinomycetota</taxon>
        <taxon>Actinomycetes</taxon>
        <taxon>Kitasatosporales</taxon>
        <taxon>Streptomycetaceae</taxon>
        <taxon>Streptomyces</taxon>
    </lineage>
</organism>
<dbReference type="InterPro" id="IPR016032">
    <property type="entry name" value="Sig_transdc_resp-reg_C-effctor"/>
</dbReference>
<dbReference type="Gene3D" id="1.25.40.10">
    <property type="entry name" value="Tetratricopeptide repeat domain"/>
    <property type="match status" value="1"/>
</dbReference>
<evidence type="ECO:0000256" key="2">
    <source>
        <dbReference type="ARBA" id="ARBA00022737"/>
    </source>
</evidence>
<gene>
    <name evidence="11" type="ORF">RND15_32295</name>
</gene>
<evidence type="ECO:0000259" key="10">
    <source>
        <dbReference type="PROSITE" id="PS51755"/>
    </source>
</evidence>
<keyword evidence="12" id="KW-1185">Reference proteome</keyword>
<dbReference type="SMART" id="SM01043">
    <property type="entry name" value="BTAD"/>
    <property type="match status" value="1"/>
</dbReference>
<keyword evidence="6" id="KW-0804">Transcription</keyword>
<dbReference type="InterPro" id="IPR002182">
    <property type="entry name" value="NB-ARC"/>
</dbReference>
<dbReference type="InterPro" id="IPR042197">
    <property type="entry name" value="Apaf_helical"/>
</dbReference>
<dbReference type="Gene3D" id="1.10.10.10">
    <property type="entry name" value="Winged helix-like DNA-binding domain superfamily/Winged helix DNA-binding domain"/>
    <property type="match status" value="1"/>
</dbReference>
<feature type="domain" description="HTH cro/C1-type" evidence="9">
    <location>
        <begin position="148"/>
        <end position="202"/>
    </location>
</feature>
<dbReference type="InterPro" id="IPR001387">
    <property type="entry name" value="Cro/C1-type_HTH"/>
</dbReference>
<dbReference type="PRINTS" id="PR00364">
    <property type="entry name" value="DISEASERSIST"/>
</dbReference>
<dbReference type="CDD" id="cd15831">
    <property type="entry name" value="BTAD"/>
    <property type="match status" value="1"/>
</dbReference>
<dbReference type="PANTHER" id="PTHR35807">
    <property type="entry name" value="TRANSCRIPTIONAL REGULATOR REDD-RELATED"/>
    <property type="match status" value="1"/>
</dbReference>
<dbReference type="InterPro" id="IPR036388">
    <property type="entry name" value="WH-like_DNA-bd_sf"/>
</dbReference>
<evidence type="ECO:0000313" key="12">
    <source>
        <dbReference type="Proteomes" id="UP001180754"/>
    </source>
</evidence>
<dbReference type="Gene3D" id="3.40.50.300">
    <property type="entry name" value="P-loop containing nucleotide triphosphate hydrolases"/>
    <property type="match status" value="1"/>
</dbReference>
<sequence>MTQHAPITPAPVNSRRSRQAQTMRRWIRGRHSYMRNPSAAGIVTELLHARNGMLQTLSNGTLDMPYTRDLPLSHHHSGMWNTERTSVACRTSTMVRNQAAAASSATHPGGPLALRYGVPERQLRKRGQSVANVPRAIPGHPVHLGEVVRDARDRARLSQRAVAERSGVSLRTLREIESGRVRMPRLRSIERLAETLQDSRLLEHGATGASGDDIAYGHDDHLILRVLGPLSATRGHSVLNAGTPMQQSLLGLLALHANRSVSQEEMAHVLWGEEPPNSFHQLIHTYVSRLRALLTAHQDPETGTPSIVRRNAGYELRIEAECLDLLQFRELTRRAEYARLSGDLTLEVQLLRDSLQMWSGLVLEGFSPRLREHPLAMECGQQQISSALRFSYLAVTSGHYEQAIDQLRPIVRHHPLHEGLHARLMIALAGAGQQVEALALFSRLDRALRNDFGIEPGAELRAAQMAVLRGVAPVENSAPAADHTAGRKVERPYELPPDTHDLVGRAEHHPVLLHLTQGGSHTGLFGPSPVAAMYGPPGAGKSVLAVRVANSSRLHYVDGILYADIRNETSGATQTSAILERFLRVLGTPERGIPKGLTERISCYRSLLAERRVLVVVDNVAREEQIAPLLPGGFSSALLFSSRTLLVGIPGARHFPLSLFTTEQAFRLLARIVGEDRAHAEPDRVAEIAELCGHLPLAIRIVGRRLAARPHWSLARMAQRLRNEEGRLSELAHGDLDVRSRLDTHVASLEEPLRQTLMLLTDCAGPFTVDTAADTLGCSPAAAEDLIDSLVDHQLLTGPDATGRYELPVLTRLHARTRA</sequence>
<comment type="similarity">
    <text evidence="1">Belongs to the AfsR/DnrI/RedD regulatory family.</text>
</comment>
<feature type="domain" description="OmpR/PhoB-type" evidence="10">
    <location>
        <begin position="211"/>
        <end position="318"/>
    </location>
</feature>
<evidence type="ECO:0000256" key="7">
    <source>
        <dbReference type="PROSITE-ProRule" id="PRU01091"/>
    </source>
</evidence>
<dbReference type="Pfam" id="PF03704">
    <property type="entry name" value="BTAD"/>
    <property type="match status" value="1"/>
</dbReference>
<dbReference type="Pfam" id="PF00931">
    <property type="entry name" value="NB-ARC"/>
    <property type="match status" value="1"/>
</dbReference>
<dbReference type="Pfam" id="PF00486">
    <property type="entry name" value="Trans_reg_C"/>
    <property type="match status" value="1"/>
</dbReference>
<dbReference type="CDD" id="cd00093">
    <property type="entry name" value="HTH_XRE"/>
    <property type="match status" value="1"/>
</dbReference>
<keyword evidence="2" id="KW-0677">Repeat</keyword>
<evidence type="ECO:0000256" key="4">
    <source>
        <dbReference type="ARBA" id="ARBA00023015"/>
    </source>
</evidence>
<dbReference type="PANTHER" id="PTHR35807:SF1">
    <property type="entry name" value="TRANSCRIPTIONAL REGULATOR REDD"/>
    <property type="match status" value="1"/>
</dbReference>
<dbReference type="InterPro" id="IPR010982">
    <property type="entry name" value="Lambda_DNA-bd_dom_sf"/>
</dbReference>
<dbReference type="RefSeq" id="WP_311727865.1">
    <property type="nucleotide sequence ID" value="NZ_JAVRFD010000019.1"/>
</dbReference>
<dbReference type="PROSITE" id="PS51755">
    <property type="entry name" value="OMPR_PHOB"/>
    <property type="match status" value="1"/>
</dbReference>
<dbReference type="InterPro" id="IPR051677">
    <property type="entry name" value="AfsR-DnrI-RedD_regulator"/>
</dbReference>
<evidence type="ECO:0000259" key="9">
    <source>
        <dbReference type="PROSITE" id="PS50943"/>
    </source>
</evidence>
<dbReference type="SUPFAM" id="SSF47413">
    <property type="entry name" value="lambda repressor-like DNA-binding domains"/>
    <property type="match status" value="1"/>
</dbReference>
<dbReference type="Proteomes" id="UP001180754">
    <property type="component" value="Unassembled WGS sequence"/>
</dbReference>
<evidence type="ECO:0000313" key="11">
    <source>
        <dbReference type="EMBL" id="MDT0547348.1"/>
    </source>
</evidence>
<evidence type="ECO:0000256" key="8">
    <source>
        <dbReference type="SAM" id="MobiDB-lite"/>
    </source>
</evidence>